<dbReference type="RefSeq" id="WP_154270136.1">
    <property type="nucleotide sequence ID" value="NZ_WKZA01000008.1"/>
</dbReference>
<evidence type="ECO:0000256" key="1">
    <source>
        <dbReference type="SAM" id="MobiDB-lite"/>
    </source>
</evidence>
<evidence type="ECO:0000313" key="2">
    <source>
        <dbReference type="EMBL" id="MSA94113.1"/>
    </source>
</evidence>
<dbReference type="Proteomes" id="UP000462865">
    <property type="component" value="Unassembled WGS sequence"/>
</dbReference>
<feature type="region of interest" description="Disordered" evidence="1">
    <location>
        <begin position="212"/>
        <end position="343"/>
    </location>
</feature>
<evidence type="ECO:0000313" key="3">
    <source>
        <dbReference type="Proteomes" id="UP000462865"/>
    </source>
</evidence>
<proteinExistence type="predicted"/>
<protein>
    <submittedName>
        <fullName evidence="2">Uncharacterized protein</fullName>
    </submittedName>
</protein>
<dbReference type="EMBL" id="WKZA01000008">
    <property type="protein sequence ID" value="MSA94113.1"/>
    <property type="molecule type" value="Genomic_DNA"/>
</dbReference>
<sequence length="343" mass="36316">MNIIVKMHDRVRVIETTRMDLHSGIILEDDFLDISDYLNQGVLLERSVFITTSDNMQLLKRAVTIIEPDELDVVDGVYADGKPILVRTEDGSRLAASVFEVLFDDSGNFIGDHGQGLCIYYESGSYETIVPTVLSFGDGMLMADDLIDWSDLNSGITWTRGAWTRGDRSLMELRPEPTVVVEPEQYAHMELMTFGGALVAMKTAGGMVSGGGAVSDGSDADDAATESEPLPSQDAETDDAATAAAGDGATDRASLEDAPDAAEPESPADTAGDGSEADSNLEPGGSETESAEIDSGSGFDGNSAEDLGEAADDSDAEPDDNDEEGGGDGDDYEEDDSMFADLF</sequence>
<comment type="caution">
    <text evidence="2">The sequence shown here is derived from an EMBL/GenBank/DDBJ whole genome shotgun (WGS) entry which is preliminary data.</text>
</comment>
<reference evidence="2 3" key="1">
    <citation type="journal article" date="2019" name="Nat. Med.">
        <title>A library of human gut bacterial isolates paired with longitudinal multiomics data enables mechanistic microbiome research.</title>
        <authorList>
            <person name="Poyet M."/>
            <person name="Groussin M."/>
            <person name="Gibbons S.M."/>
            <person name="Avila-Pacheco J."/>
            <person name="Jiang X."/>
            <person name="Kearney S.M."/>
            <person name="Perrotta A.R."/>
            <person name="Berdy B."/>
            <person name="Zhao S."/>
            <person name="Lieberman T.D."/>
            <person name="Swanson P.K."/>
            <person name="Smith M."/>
            <person name="Roesemann S."/>
            <person name="Alexander J.E."/>
            <person name="Rich S.A."/>
            <person name="Livny J."/>
            <person name="Vlamakis H."/>
            <person name="Clish C."/>
            <person name="Bullock K."/>
            <person name="Deik A."/>
            <person name="Scott J."/>
            <person name="Pierce K.A."/>
            <person name="Xavier R.J."/>
            <person name="Alm E.J."/>
        </authorList>
    </citation>
    <scope>NUCLEOTIDE SEQUENCE [LARGE SCALE GENOMIC DNA]</scope>
    <source>
        <strain evidence="2 3">BIOML-A1</strain>
    </source>
</reference>
<feature type="compositionally biased region" description="Acidic residues" evidence="1">
    <location>
        <begin position="306"/>
        <end position="343"/>
    </location>
</feature>
<accession>A0A7K0I7Q8</accession>
<dbReference type="AlphaFoldDB" id="A0A7K0I7Q8"/>
<organism evidence="2 3">
    <name type="scientific">Gordonibacter urolithinfaciens</name>
    <dbReference type="NCBI Taxonomy" id="1335613"/>
    <lineage>
        <taxon>Bacteria</taxon>
        <taxon>Bacillati</taxon>
        <taxon>Actinomycetota</taxon>
        <taxon>Coriobacteriia</taxon>
        <taxon>Eggerthellales</taxon>
        <taxon>Eggerthellaceae</taxon>
        <taxon>Gordonibacter</taxon>
    </lineage>
</organism>
<gene>
    <name evidence="2" type="ORF">GKG38_03375</name>
</gene>
<name>A0A7K0I7Q8_9ACTN</name>